<evidence type="ECO:0000259" key="4">
    <source>
        <dbReference type="PROSITE" id="PS50893"/>
    </source>
</evidence>
<gene>
    <name evidence="5" type="ORF">IAC75_02625</name>
</gene>
<evidence type="ECO:0000256" key="3">
    <source>
        <dbReference type="ARBA" id="ARBA00022840"/>
    </source>
</evidence>
<dbReference type="Gene3D" id="3.40.50.300">
    <property type="entry name" value="P-loop containing nucleotide triphosphate hydrolases"/>
    <property type="match status" value="1"/>
</dbReference>
<dbReference type="SMART" id="SM00382">
    <property type="entry name" value="AAA"/>
    <property type="match status" value="1"/>
</dbReference>
<keyword evidence="1" id="KW-0813">Transport</keyword>
<reference evidence="5" key="1">
    <citation type="submission" date="2020-10" db="EMBL/GenBank/DDBJ databases">
        <authorList>
            <person name="Gilroy R."/>
        </authorList>
    </citation>
    <scope>NUCLEOTIDE SEQUENCE</scope>
    <source>
        <strain evidence="5">10669</strain>
    </source>
</reference>
<dbReference type="Pfam" id="PF00005">
    <property type="entry name" value="ABC_tran"/>
    <property type="match status" value="1"/>
</dbReference>
<dbReference type="InterPro" id="IPR003439">
    <property type="entry name" value="ABC_transporter-like_ATP-bd"/>
</dbReference>
<evidence type="ECO:0000256" key="1">
    <source>
        <dbReference type="ARBA" id="ARBA00022448"/>
    </source>
</evidence>
<accession>A0A9D1T142</accession>
<dbReference type="InterPro" id="IPR050153">
    <property type="entry name" value="Metal_Ion_Import_ABC"/>
</dbReference>
<dbReference type="PANTHER" id="PTHR42734">
    <property type="entry name" value="METAL TRANSPORT SYSTEM ATP-BINDING PROTEIN TM_0124-RELATED"/>
    <property type="match status" value="1"/>
</dbReference>
<evidence type="ECO:0000313" key="6">
    <source>
        <dbReference type="Proteomes" id="UP000886812"/>
    </source>
</evidence>
<evidence type="ECO:0000313" key="5">
    <source>
        <dbReference type="EMBL" id="HIV04029.1"/>
    </source>
</evidence>
<proteinExistence type="predicted"/>
<comment type="caution">
    <text evidence="5">The sequence shown here is derived from an EMBL/GenBank/DDBJ whole genome shotgun (WGS) entry which is preliminary data.</text>
</comment>
<dbReference type="InterPro" id="IPR003593">
    <property type="entry name" value="AAA+_ATPase"/>
</dbReference>
<dbReference type="AlphaFoldDB" id="A0A9D1T142"/>
<dbReference type="Proteomes" id="UP000886812">
    <property type="component" value="Unassembled WGS sequence"/>
</dbReference>
<organism evidence="5 6">
    <name type="scientific">Candidatus Spyradosoma merdigallinarum</name>
    <dbReference type="NCBI Taxonomy" id="2840950"/>
    <lineage>
        <taxon>Bacteria</taxon>
        <taxon>Pseudomonadati</taxon>
        <taxon>Verrucomicrobiota</taxon>
        <taxon>Opitutia</taxon>
        <taxon>Opitutia incertae sedis</taxon>
        <taxon>Candidatus Spyradosoma</taxon>
    </lineage>
</organism>
<keyword evidence="3 5" id="KW-0067">ATP-binding</keyword>
<dbReference type="EMBL" id="DVOG01000069">
    <property type="protein sequence ID" value="HIV04029.1"/>
    <property type="molecule type" value="Genomic_DNA"/>
</dbReference>
<dbReference type="PROSITE" id="PS50893">
    <property type="entry name" value="ABC_TRANSPORTER_2"/>
    <property type="match status" value="1"/>
</dbReference>
<reference evidence="5" key="2">
    <citation type="journal article" date="2021" name="PeerJ">
        <title>Extensive microbial diversity within the chicken gut microbiome revealed by metagenomics and culture.</title>
        <authorList>
            <person name="Gilroy R."/>
            <person name="Ravi A."/>
            <person name="Getino M."/>
            <person name="Pursley I."/>
            <person name="Horton D.L."/>
            <person name="Alikhan N.F."/>
            <person name="Baker D."/>
            <person name="Gharbi K."/>
            <person name="Hall N."/>
            <person name="Watson M."/>
            <person name="Adriaenssens E.M."/>
            <person name="Foster-Nyarko E."/>
            <person name="Jarju S."/>
            <person name="Secka A."/>
            <person name="Antonio M."/>
            <person name="Oren A."/>
            <person name="Chaudhuri R.R."/>
            <person name="La Ragione R."/>
            <person name="Hildebrand F."/>
            <person name="Pallen M.J."/>
        </authorList>
    </citation>
    <scope>NUCLEOTIDE SEQUENCE</scope>
    <source>
        <strain evidence="5">10669</strain>
    </source>
</reference>
<name>A0A9D1T142_9BACT</name>
<feature type="domain" description="ABC transporter" evidence="4">
    <location>
        <begin position="7"/>
        <end position="247"/>
    </location>
</feature>
<dbReference type="GO" id="GO:0016887">
    <property type="term" value="F:ATP hydrolysis activity"/>
    <property type="evidence" value="ECO:0007669"/>
    <property type="project" value="InterPro"/>
</dbReference>
<keyword evidence="2" id="KW-0547">Nucleotide-binding</keyword>
<dbReference type="SUPFAM" id="SSF52540">
    <property type="entry name" value="P-loop containing nucleoside triphosphate hydrolases"/>
    <property type="match status" value="1"/>
</dbReference>
<protein>
    <submittedName>
        <fullName evidence="5">ATP-binding cassette domain-containing protein</fullName>
    </submittedName>
</protein>
<dbReference type="GO" id="GO:0005524">
    <property type="term" value="F:ATP binding"/>
    <property type="evidence" value="ECO:0007669"/>
    <property type="project" value="UniProtKB-KW"/>
</dbReference>
<evidence type="ECO:0000256" key="2">
    <source>
        <dbReference type="ARBA" id="ARBA00022741"/>
    </source>
</evidence>
<dbReference type="InterPro" id="IPR027417">
    <property type="entry name" value="P-loop_NTPase"/>
</dbReference>
<sequence>MSGQNILDIRNLSVVRGNKKIFSGLSLSVPVGCNTAILGPNGAGKSTLLKLLTREIYPVASPSSELKIFGESLWNVRDLRSRLGIVSNDLQKNFPEDALGRDVVLSGFFSTFGVWKDLEITREQRRVARGVMRLLGTEKIAHRPFGTYSTGEQRRFLLGRALVNAPEALVLDEPTSGLDLKSCFLYIGKMRELMRAGTTVVLVTHNPGEITPEFSRVLLLKNGKIEADGTREETLTSERLSSLFEIPLSVVGRDGFYSVVPAKDEISVCKGARKPAK</sequence>